<proteinExistence type="predicted"/>
<dbReference type="InterPro" id="IPR001584">
    <property type="entry name" value="Integrase_cat-core"/>
</dbReference>
<evidence type="ECO:0000313" key="11">
    <source>
        <dbReference type="Proteomes" id="UP000008068"/>
    </source>
</evidence>
<feature type="region of interest" description="Disordered" evidence="7">
    <location>
        <begin position="308"/>
        <end position="400"/>
    </location>
</feature>
<dbReference type="Proteomes" id="UP000008068">
    <property type="component" value="Unassembled WGS sequence"/>
</dbReference>
<dbReference type="GO" id="GO:0003964">
    <property type="term" value="F:RNA-directed DNA polymerase activity"/>
    <property type="evidence" value="ECO:0007669"/>
    <property type="project" value="UniProtKB-KW"/>
</dbReference>
<keyword evidence="11" id="KW-1185">Reference proteome</keyword>
<dbReference type="PANTHER" id="PTHR47331:SF1">
    <property type="entry name" value="GAG-LIKE PROTEIN"/>
    <property type="match status" value="1"/>
</dbReference>
<dbReference type="GO" id="GO:0042575">
    <property type="term" value="C:DNA polymerase complex"/>
    <property type="evidence" value="ECO:0007669"/>
    <property type="project" value="UniProtKB-ARBA"/>
</dbReference>
<dbReference type="eggNOG" id="KOG0017">
    <property type="taxonomic scope" value="Eukaryota"/>
</dbReference>
<dbReference type="SUPFAM" id="SSF56672">
    <property type="entry name" value="DNA/RNA polymerases"/>
    <property type="match status" value="1"/>
</dbReference>
<feature type="compositionally biased region" description="Basic and acidic residues" evidence="7">
    <location>
        <begin position="125"/>
        <end position="134"/>
    </location>
</feature>
<evidence type="ECO:0000256" key="2">
    <source>
        <dbReference type="ARBA" id="ARBA00022695"/>
    </source>
</evidence>
<dbReference type="Pfam" id="PF00078">
    <property type="entry name" value="RVT_1"/>
    <property type="match status" value="1"/>
</dbReference>
<keyword evidence="2" id="KW-0548">Nucleotidyltransferase</keyword>
<dbReference type="InterPro" id="IPR040676">
    <property type="entry name" value="DUF5641"/>
</dbReference>
<dbReference type="Gene3D" id="3.30.70.270">
    <property type="match status" value="1"/>
</dbReference>
<evidence type="ECO:0000313" key="10">
    <source>
        <dbReference type="EMBL" id="EGT60120.1"/>
    </source>
</evidence>
<name>G0PJR3_CAEBE</name>
<keyword evidence="5" id="KW-0378">Hydrolase</keyword>
<evidence type="ECO:0000256" key="1">
    <source>
        <dbReference type="ARBA" id="ARBA00022679"/>
    </source>
</evidence>
<gene>
    <name evidence="10" type="ORF">CAEBREN_32382</name>
</gene>
<keyword evidence="3" id="KW-0540">Nuclease</keyword>
<keyword evidence="1" id="KW-0808">Transferase</keyword>
<dbReference type="InterPro" id="IPR005312">
    <property type="entry name" value="DUF1759"/>
</dbReference>
<keyword evidence="6" id="KW-0695">RNA-directed DNA polymerase</keyword>
<dbReference type="InterPro" id="IPR001969">
    <property type="entry name" value="Aspartic_peptidase_AS"/>
</dbReference>
<feature type="region of interest" description="Disordered" evidence="7">
    <location>
        <begin position="602"/>
        <end position="624"/>
    </location>
</feature>
<feature type="compositionally biased region" description="Polar residues" evidence="7">
    <location>
        <begin position="2187"/>
        <end position="2198"/>
    </location>
</feature>
<dbReference type="GO" id="GO:0004190">
    <property type="term" value="F:aspartic-type endopeptidase activity"/>
    <property type="evidence" value="ECO:0007669"/>
    <property type="project" value="InterPro"/>
</dbReference>
<feature type="compositionally biased region" description="Basic and acidic residues" evidence="7">
    <location>
        <begin position="604"/>
        <end position="624"/>
    </location>
</feature>
<dbReference type="Pfam" id="PF17921">
    <property type="entry name" value="Integrase_H2C2"/>
    <property type="match status" value="1"/>
</dbReference>
<dbReference type="eggNOG" id="KOG4379">
    <property type="taxonomic scope" value="Eukaryota"/>
</dbReference>
<dbReference type="InterPro" id="IPR036397">
    <property type="entry name" value="RNaseH_sf"/>
</dbReference>
<dbReference type="InParanoid" id="G0PJR3"/>
<dbReference type="InterPro" id="IPR000477">
    <property type="entry name" value="RT_dom"/>
</dbReference>
<dbReference type="Gene3D" id="3.10.10.10">
    <property type="entry name" value="HIV Type 1 Reverse Transcriptase, subunit A, domain 1"/>
    <property type="match status" value="1"/>
</dbReference>
<reference evidence="11" key="1">
    <citation type="submission" date="2011-07" db="EMBL/GenBank/DDBJ databases">
        <authorList>
            <consortium name="Caenorhabditis brenneri Sequencing and Analysis Consortium"/>
            <person name="Wilson R.K."/>
        </authorList>
    </citation>
    <scope>NUCLEOTIDE SEQUENCE [LARGE SCALE GENOMIC DNA]</scope>
    <source>
        <strain evidence="11">PB2801</strain>
    </source>
</reference>
<evidence type="ECO:0008006" key="12">
    <source>
        <dbReference type="Google" id="ProtNLM"/>
    </source>
</evidence>
<dbReference type="GO" id="GO:0003676">
    <property type="term" value="F:nucleic acid binding"/>
    <property type="evidence" value="ECO:0007669"/>
    <property type="project" value="InterPro"/>
</dbReference>
<dbReference type="SUPFAM" id="SSF53098">
    <property type="entry name" value="Ribonuclease H-like"/>
    <property type="match status" value="1"/>
</dbReference>
<feature type="region of interest" description="Disordered" evidence="7">
    <location>
        <begin position="2187"/>
        <end position="2217"/>
    </location>
</feature>
<dbReference type="InterPro" id="IPR012337">
    <property type="entry name" value="RNaseH-like_sf"/>
</dbReference>
<dbReference type="PANTHER" id="PTHR47331">
    <property type="entry name" value="PHD-TYPE DOMAIN-CONTAINING PROTEIN"/>
    <property type="match status" value="1"/>
</dbReference>
<sequence>MVKRKGIKTGGKKESGNRPSMRQLKTTVTRMITTARLVAEAGEESVRNPGVREDAENRMHDVEQQLVALESIPRKIEQSLQENFPASTLEANRAVMETHLESRGWAELKYRLARVLEELRPVREPREDEAERLGDAGPPIPETPILRQSQTSNRERGFPPIGRDTSNRESGLPPIGRDTSNREREGLDSTSEEHDGHHRSSSTMDTPEFGDMLTRRINYIQDTQHLMMERLNAQEDRIKVELVKRDNQMMLFEERVTKSFRDVQDGMKALQVAYNDLREDSRAERATLLNTIKNDRADFMEKLKEVMRKDGPLESPVRTSNHATVESPPDLDSPDALPEAFRSDSPLPPPQTSPTVPRVSSPPWESPSHNTSSPSGELPQGLPAIMPTGLSPPAQEKSSPMLTTNLVNSILGTIKPFDGNNEDYPLFRQMFMLMVHENEDIQVALKQSLLLRLLTGEALAMMKSPRISPEDYQTLLDNLDRQYNKEQMTEQYYMELLMKHTFSEDSYDEMEKELNRFCSLVNILRNKGVNPDDPMFLKCFINRLPQKIMAPVYRKHHEKRRGFQELVEIAYSTIIEKKAIGQAREEKKQSLRTNEIYAVSANRAKTDNPHRPNSDSRNWRNDSHRPVQSGCKFCKSKDHLTGACTWTVDEKRDAIRSTGRCYNCLGAEHRVVECPSSLNCGKCKGRHHTLLCKKPSGVAKEEPKKPAAKPFFRTKGAETSDSDLKIVDGSVSSNSPESPVHNRCTTTTSVPCVIDTVLQPPPITIQREDSPGPHQHLPVLWDHEEHENNGDSCQVFTSRIIDPADNLPFLILKDHKDRIMLALVDSGATTTILSLEAAEQFKLPTIGEKTLTFTGFVSDSKPERCQIFEVNIKDRNGEIWTTQCVSYHRMNIRFVAPTIAPEDMDYLETLGVDTDELRRRKRFDGVCIDMILGNNILGHIRREQWRLPSGRVVDHTIFGDVVYPPITEGALVPQGSTTPRISVVDTVEGVHMMVMKSTSTDCVEQLEHEFRMDCVTKRPVSNYQLDKQLERSWNLEILGLEPPENVAEKNKINEELIEQFKKTAIRDESGRIHVALPFNGRERDLSDNYPVAATRLTKLLKNNINTYDLRREYDKIIKQQLESGIIEEVVEDMNSSEPIFYIPHTVVIKEDSLTTKLRIVLDASSHMKDENSLNDCLHAGPSILQPIVGILLRTRLSKYMIISDIEKAFHQVRIQSEFRNVTRFLWIRDITKEPKGDNVVTYRFTRLPFGMSCSPFLLAITILLYLDMAPAEINNQIVENLYVDNVLLTTNNAEELRTMYSQLKNTFRNMHMNLREFLCNDEEVMESIPKEDKLSSATSKLLGHVWNSEDDTIGIKIPSPPEGIPTKREIVAFSAQIYDPTGLVSPLGVLLKKLISLLWTLEVKWNEKVPAQLIPMWKGIAAQFSKSIYTIPRQIVSSYDYKAVKLVLFSDASMDHYATAAYLRFAYADGSVQSKLIYSKSRIKPSKSEITIPQMELLGLECATNAAITLHQELHLDIEQIVFFCDSTCVLFWVLHKVSSHIGLRWAANRVAKVKTNLGKLAELQLNPSVRYVPTDQNPADIASRGCTLDELKHRKLWHHGPDFLGQSEENWPHNLNDTPADPREFRTFTMGNDRGDNNKDNTVCSLVIGQSKVSSSIVPYRRTNSLKKLTTVMSYTFRFLSKCVEKRNNRFPHSQITFTSRSLDKFYMAHKTKEYVESRKIARLFIIVDHYSDAKNRMALEPPPQFHPILTEEGVYRHRRPFSNSEHPGHNDEMKSPIIIIHKHELARLIVQESHTNLRHEGVKNVVCDVQRRYWILKIGHLVKSVRDRCVTCRRIHAPPFQYPYAEFLPPIRSQIVAPFAFIGLDYFGPLYYKSSEGKGKIWVLLVTCIVTRAIHLEIVQNNTTYSFVTSLGRVFARRGVPQTILSDNAPTFKLGYSIINTDIRTLANKSATLTSYLADREIDIKLITPFSPWQGGIYERLVGLVKNMIVKILGPNVLSLLELESLLIESEGILNSRPITPNQQDLVDSAAIRPIDYLIPNTRLVIPGDHTSVVDTIKTGDTEKLTRKLLASTNAVREKLWNFFSEEYFLFLRKSANRAKAHSKLKPAVGQVVLVPKDLVKRHKWPIGLIKELITSSDGKVRSVMVKVGKNVVERSVNQLIPLEVPNEFPTPSEDTPERDQLQEFLQSAEESSHPASQHKLGHRKRPYLHRKAKE</sequence>
<dbReference type="InterPro" id="IPR041588">
    <property type="entry name" value="Integrase_H2C2"/>
</dbReference>
<dbReference type="PROSITE" id="PS00141">
    <property type="entry name" value="ASP_PROTEASE"/>
    <property type="match status" value="1"/>
</dbReference>
<dbReference type="GO" id="GO:0015074">
    <property type="term" value="P:DNA integration"/>
    <property type="evidence" value="ECO:0007669"/>
    <property type="project" value="InterPro"/>
</dbReference>
<feature type="compositionally biased region" description="Basic and acidic residues" evidence="7">
    <location>
        <begin position="179"/>
        <end position="198"/>
    </location>
</feature>
<evidence type="ECO:0000259" key="8">
    <source>
        <dbReference type="PROSITE" id="PS50878"/>
    </source>
</evidence>
<dbReference type="PROSITE" id="PS50994">
    <property type="entry name" value="INTEGRASE"/>
    <property type="match status" value="1"/>
</dbReference>
<feature type="domain" description="Reverse transcriptase" evidence="8">
    <location>
        <begin position="1128"/>
        <end position="1357"/>
    </location>
</feature>
<feature type="region of interest" description="Disordered" evidence="7">
    <location>
        <begin position="1"/>
        <end position="23"/>
    </location>
</feature>
<dbReference type="GO" id="GO:0006508">
    <property type="term" value="P:proteolysis"/>
    <property type="evidence" value="ECO:0007669"/>
    <property type="project" value="InterPro"/>
</dbReference>
<feature type="compositionally biased region" description="Basic residues" evidence="7">
    <location>
        <begin position="2202"/>
        <end position="2217"/>
    </location>
</feature>
<feature type="domain" description="Integrase catalytic" evidence="9">
    <location>
        <begin position="1856"/>
        <end position="2044"/>
    </location>
</feature>
<dbReference type="InterPro" id="IPR043128">
    <property type="entry name" value="Rev_trsase/Diguanyl_cyclase"/>
</dbReference>
<evidence type="ECO:0000259" key="9">
    <source>
        <dbReference type="PROSITE" id="PS50994"/>
    </source>
</evidence>
<dbReference type="CDD" id="cd01644">
    <property type="entry name" value="RT_pepA17"/>
    <property type="match status" value="1"/>
</dbReference>
<dbReference type="STRING" id="135651.G0PJR3"/>
<dbReference type="InterPro" id="IPR043502">
    <property type="entry name" value="DNA/RNA_pol_sf"/>
</dbReference>
<evidence type="ECO:0000256" key="4">
    <source>
        <dbReference type="ARBA" id="ARBA00022759"/>
    </source>
</evidence>
<feature type="compositionally biased region" description="Low complexity" evidence="7">
    <location>
        <begin position="326"/>
        <end position="345"/>
    </location>
</feature>
<keyword evidence="4" id="KW-0255">Endonuclease</keyword>
<feature type="compositionally biased region" description="Low complexity" evidence="7">
    <location>
        <begin position="353"/>
        <end position="363"/>
    </location>
</feature>
<evidence type="ECO:0000256" key="5">
    <source>
        <dbReference type="ARBA" id="ARBA00022801"/>
    </source>
</evidence>
<dbReference type="PROSITE" id="PS50878">
    <property type="entry name" value="RT_POL"/>
    <property type="match status" value="1"/>
</dbReference>
<dbReference type="HOGENOM" id="CLU_000526_5_1_1"/>
<dbReference type="Pfam" id="PF18701">
    <property type="entry name" value="DUF5641"/>
    <property type="match status" value="1"/>
</dbReference>
<dbReference type="GO" id="GO:0004519">
    <property type="term" value="F:endonuclease activity"/>
    <property type="evidence" value="ECO:0007669"/>
    <property type="project" value="UniProtKB-KW"/>
</dbReference>
<feature type="non-terminal residue" evidence="10">
    <location>
        <position position="2217"/>
    </location>
</feature>
<evidence type="ECO:0000256" key="3">
    <source>
        <dbReference type="ARBA" id="ARBA00022722"/>
    </source>
</evidence>
<evidence type="ECO:0000256" key="6">
    <source>
        <dbReference type="ARBA" id="ARBA00022918"/>
    </source>
</evidence>
<dbReference type="OrthoDB" id="8194935at2759"/>
<accession>G0PJR3</accession>
<dbReference type="Pfam" id="PF05380">
    <property type="entry name" value="Peptidase_A17"/>
    <property type="match status" value="1"/>
</dbReference>
<dbReference type="InterPro" id="IPR008042">
    <property type="entry name" value="Retrotrans_Pao"/>
</dbReference>
<dbReference type="Pfam" id="PF03564">
    <property type="entry name" value="DUF1759"/>
    <property type="match status" value="1"/>
</dbReference>
<organism evidence="11">
    <name type="scientific">Caenorhabditis brenneri</name>
    <name type="common">Nematode worm</name>
    <dbReference type="NCBI Taxonomy" id="135651"/>
    <lineage>
        <taxon>Eukaryota</taxon>
        <taxon>Metazoa</taxon>
        <taxon>Ecdysozoa</taxon>
        <taxon>Nematoda</taxon>
        <taxon>Chromadorea</taxon>
        <taxon>Rhabditida</taxon>
        <taxon>Rhabditina</taxon>
        <taxon>Rhabditomorpha</taxon>
        <taxon>Rhabditoidea</taxon>
        <taxon>Rhabditidae</taxon>
        <taxon>Peloderinae</taxon>
        <taxon>Caenorhabditis</taxon>
    </lineage>
</organism>
<dbReference type="EMBL" id="GL380739">
    <property type="protein sequence ID" value="EGT60120.1"/>
    <property type="molecule type" value="Genomic_DNA"/>
</dbReference>
<feature type="region of interest" description="Disordered" evidence="7">
    <location>
        <begin position="125"/>
        <end position="209"/>
    </location>
</feature>
<dbReference type="Gene3D" id="3.30.420.10">
    <property type="entry name" value="Ribonuclease H-like superfamily/Ribonuclease H"/>
    <property type="match status" value="1"/>
</dbReference>
<protein>
    <recommendedName>
        <fullName evidence="12">Integrase catalytic domain-containing protein</fullName>
    </recommendedName>
</protein>
<evidence type="ECO:0000256" key="7">
    <source>
        <dbReference type="SAM" id="MobiDB-lite"/>
    </source>
</evidence>